<dbReference type="InterPro" id="IPR000014">
    <property type="entry name" value="PAS"/>
</dbReference>
<dbReference type="Gene3D" id="3.20.20.450">
    <property type="entry name" value="EAL domain"/>
    <property type="match status" value="1"/>
</dbReference>
<feature type="transmembrane region" description="Helical" evidence="2">
    <location>
        <begin position="122"/>
        <end position="140"/>
    </location>
</feature>
<dbReference type="PANTHER" id="PTHR44757">
    <property type="entry name" value="DIGUANYLATE CYCLASE DGCP"/>
    <property type="match status" value="1"/>
</dbReference>
<dbReference type="InterPro" id="IPR035919">
    <property type="entry name" value="EAL_sf"/>
</dbReference>
<dbReference type="SUPFAM" id="SSF55785">
    <property type="entry name" value="PYP-like sensor domain (PAS domain)"/>
    <property type="match status" value="1"/>
</dbReference>
<dbReference type="Pfam" id="PF00563">
    <property type="entry name" value="EAL"/>
    <property type="match status" value="1"/>
</dbReference>
<feature type="transmembrane region" description="Helical" evidence="2">
    <location>
        <begin position="5"/>
        <end position="24"/>
    </location>
</feature>
<dbReference type="InterPro" id="IPR029787">
    <property type="entry name" value="Nucleotide_cyclase"/>
</dbReference>
<dbReference type="PROSITE" id="PS50112">
    <property type="entry name" value="PAS"/>
    <property type="match status" value="1"/>
</dbReference>
<keyword evidence="2" id="KW-0812">Transmembrane</keyword>
<keyword evidence="7" id="KW-1185">Reference proteome</keyword>
<comment type="caution">
    <text evidence="6">The sequence shown here is derived from an EMBL/GenBank/DDBJ whole genome shotgun (WGS) entry which is preliminary data.</text>
</comment>
<feature type="transmembrane region" description="Helical" evidence="2">
    <location>
        <begin position="56"/>
        <end position="75"/>
    </location>
</feature>
<dbReference type="Gene3D" id="3.30.70.270">
    <property type="match status" value="1"/>
</dbReference>
<accession>A0ABQ3X218</accession>
<feature type="transmembrane region" description="Helical" evidence="2">
    <location>
        <begin position="160"/>
        <end position="177"/>
    </location>
</feature>
<evidence type="ECO:0008006" key="8">
    <source>
        <dbReference type="Google" id="ProtNLM"/>
    </source>
</evidence>
<dbReference type="NCBIfam" id="TIGR00229">
    <property type="entry name" value="sensory_box"/>
    <property type="match status" value="1"/>
</dbReference>
<name>A0ABQ3X218_9ACTN</name>
<keyword evidence="2" id="KW-0472">Membrane</keyword>
<dbReference type="Pfam" id="PF00990">
    <property type="entry name" value="GGDEF"/>
    <property type="match status" value="1"/>
</dbReference>
<reference evidence="6 7" key="1">
    <citation type="submission" date="2021-01" db="EMBL/GenBank/DDBJ databases">
        <title>Whole genome shotgun sequence of Actinoplanes couchii NBRC 106145.</title>
        <authorList>
            <person name="Komaki H."/>
            <person name="Tamura T."/>
        </authorList>
    </citation>
    <scope>NUCLEOTIDE SEQUENCE [LARGE SCALE GENOMIC DNA]</scope>
    <source>
        <strain evidence="6 7">NBRC 106145</strain>
    </source>
</reference>
<dbReference type="SMART" id="SM00267">
    <property type="entry name" value="GGDEF"/>
    <property type="match status" value="1"/>
</dbReference>
<organism evidence="6 7">
    <name type="scientific">Actinoplanes couchii</name>
    <dbReference type="NCBI Taxonomy" id="403638"/>
    <lineage>
        <taxon>Bacteria</taxon>
        <taxon>Bacillati</taxon>
        <taxon>Actinomycetota</taxon>
        <taxon>Actinomycetes</taxon>
        <taxon>Micromonosporales</taxon>
        <taxon>Micromonosporaceae</taxon>
        <taxon>Actinoplanes</taxon>
    </lineage>
</organism>
<dbReference type="PANTHER" id="PTHR44757:SF2">
    <property type="entry name" value="BIOFILM ARCHITECTURE MAINTENANCE PROTEIN MBAA"/>
    <property type="match status" value="1"/>
</dbReference>
<feature type="transmembrane region" description="Helical" evidence="2">
    <location>
        <begin position="184"/>
        <end position="204"/>
    </location>
</feature>
<evidence type="ECO:0000313" key="6">
    <source>
        <dbReference type="EMBL" id="GID52455.1"/>
    </source>
</evidence>
<feature type="domain" description="GGDEF" evidence="5">
    <location>
        <begin position="609"/>
        <end position="746"/>
    </location>
</feature>
<dbReference type="CDD" id="cd01948">
    <property type="entry name" value="EAL"/>
    <property type="match status" value="1"/>
</dbReference>
<evidence type="ECO:0000259" key="5">
    <source>
        <dbReference type="PROSITE" id="PS50887"/>
    </source>
</evidence>
<dbReference type="InterPro" id="IPR052155">
    <property type="entry name" value="Biofilm_reg_signaling"/>
</dbReference>
<dbReference type="Gene3D" id="3.30.450.20">
    <property type="entry name" value="PAS domain"/>
    <property type="match status" value="1"/>
</dbReference>
<feature type="transmembrane region" description="Helical" evidence="2">
    <location>
        <begin position="87"/>
        <end position="110"/>
    </location>
</feature>
<proteinExistence type="predicted"/>
<dbReference type="InterPro" id="IPR013767">
    <property type="entry name" value="PAS_fold"/>
</dbReference>
<protein>
    <recommendedName>
        <fullName evidence="8">Diguanylate cyclase/phosphodiesterase with PAS/PAC sensor(S)</fullName>
    </recommendedName>
</protein>
<feature type="transmembrane region" description="Helical" evidence="2">
    <location>
        <begin position="30"/>
        <end position="49"/>
    </location>
</feature>
<evidence type="ECO:0000259" key="3">
    <source>
        <dbReference type="PROSITE" id="PS50112"/>
    </source>
</evidence>
<dbReference type="CDD" id="cd00130">
    <property type="entry name" value="PAS"/>
    <property type="match status" value="1"/>
</dbReference>
<dbReference type="EMBL" id="BOMG01000019">
    <property type="protein sequence ID" value="GID52455.1"/>
    <property type="molecule type" value="Genomic_DNA"/>
</dbReference>
<sequence length="1039" mass="112365">MSTRVVRACFGVWTLVITSVYYAFPDAHLYSWAALGYSAALAVLAGVWMHKPRRKLPWVLISLGIACFTTGDSWYNLVLARGGQPGFPGLADFFYLAVYPLLTAGLLMLVRARNGGGANRAALLDALVPTVGLGLLAWVYWIAPFTRADHLSMIEKLVSIGYPLGDVLVLAVILRMFTGSGKNLGAVGPLGVALVGLLVSDVFYGQSQLSQAWNLGGPVDLGWVVFYSAMGFAALRPEMRELSEPVTGVDTGIDSQRLFWLSSAALTAPAVLALEYMQGREVEIERGGVVDAPVIAAAAATMFLMVLVRVADLARSQRQASSLERALREASAGLFAASTEREVFKAVEAGVARLMPPGQAFHLHLPEPVQAHGSVESAIRVIPTSQLPEGLRSGGYLNVLYATHALSGDRALRLAIGAPDRVLRLLTPAFEALGQQIVVVLERIALTAEVSRAEGEAWFRTLIQSAADVIFIVNPNGTIRYATPSAEPLFGTDPTGTELSSLIAESSHSALREVLARVRAGAGDMDDIELTAVRTGGRTVEIECDLRDLRADPTVAGLVMTLRDVTERRGLEKDLTHQAFHDALTGLANRVLFRDRLEQAFSVAQRDGATLGVLFVDLDDFKEVNDTLGHAVGDQLLLHVAERITEIIGAGSTAARMGGDEFAVLVEQSDSVDAAERVAAALVEALAGPVEVPDGTGGTHVVSARSSVGVATNRDAGNATELLRHADLALYLAKGNGKGGWQRYQSDLHTAMMQRLEMRTALYEAIEQEQFVLQFQPIVELIDQKITGVEALVRWQHPVRGLLGPYHFVEAAEESGAIVGIGNWVLREALRQFAQWKTEHLDTTLRYVSVNVSVRQFRAAGFADQVRDALAASGARPEWLLLEITESLVLKDADRVLAELKALREIGVRIAIDDFGTGYSSLSYLRQMPVDVLKLDKSFIDDILHSRQQHALVDAIVTLSHNLDLAVVAEGIEEAGQRAALDAMGCRYGQGYHFAKPLWPGDVPAMAEQYEPYPATDRDETRQTNGRVVRPISTGADGR</sequence>
<evidence type="ECO:0000259" key="4">
    <source>
        <dbReference type="PROSITE" id="PS50883"/>
    </source>
</evidence>
<dbReference type="SUPFAM" id="SSF141868">
    <property type="entry name" value="EAL domain-like"/>
    <property type="match status" value="1"/>
</dbReference>
<dbReference type="SMART" id="SM00052">
    <property type="entry name" value="EAL"/>
    <property type="match status" value="1"/>
</dbReference>
<dbReference type="InterPro" id="IPR001633">
    <property type="entry name" value="EAL_dom"/>
</dbReference>
<dbReference type="PROSITE" id="PS50887">
    <property type="entry name" value="GGDEF"/>
    <property type="match status" value="1"/>
</dbReference>
<dbReference type="InterPro" id="IPR043128">
    <property type="entry name" value="Rev_trsase/Diguanyl_cyclase"/>
</dbReference>
<dbReference type="Pfam" id="PF00989">
    <property type="entry name" value="PAS"/>
    <property type="match status" value="1"/>
</dbReference>
<dbReference type="SUPFAM" id="SSF55073">
    <property type="entry name" value="Nucleotide cyclase"/>
    <property type="match status" value="1"/>
</dbReference>
<keyword evidence="2" id="KW-1133">Transmembrane helix</keyword>
<dbReference type="CDD" id="cd01949">
    <property type="entry name" value="GGDEF"/>
    <property type="match status" value="1"/>
</dbReference>
<dbReference type="Proteomes" id="UP000612282">
    <property type="component" value="Unassembled WGS sequence"/>
</dbReference>
<dbReference type="InterPro" id="IPR000160">
    <property type="entry name" value="GGDEF_dom"/>
</dbReference>
<dbReference type="PROSITE" id="PS50883">
    <property type="entry name" value="EAL"/>
    <property type="match status" value="1"/>
</dbReference>
<evidence type="ECO:0000256" key="2">
    <source>
        <dbReference type="SAM" id="Phobius"/>
    </source>
</evidence>
<dbReference type="RefSeq" id="WP_203793264.1">
    <property type="nucleotide sequence ID" value="NZ_JAVDQL010000001.1"/>
</dbReference>
<dbReference type="SMART" id="SM00091">
    <property type="entry name" value="PAS"/>
    <property type="match status" value="1"/>
</dbReference>
<feature type="region of interest" description="Disordered" evidence="1">
    <location>
        <begin position="1013"/>
        <end position="1039"/>
    </location>
</feature>
<dbReference type="NCBIfam" id="TIGR00254">
    <property type="entry name" value="GGDEF"/>
    <property type="match status" value="1"/>
</dbReference>
<feature type="domain" description="EAL" evidence="4">
    <location>
        <begin position="755"/>
        <end position="1011"/>
    </location>
</feature>
<dbReference type="InterPro" id="IPR035965">
    <property type="entry name" value="PAS-like_dom_sf"/>
</dbReference>
<feature type="domain" description="PAS" evidence="3">
    <location>
        <begin position="455"/>
        <end position="491"/>
    </location>
</feature>
<evidence type="ECO:0000256" key="1">
    <source>
        <dbReference type="SAM" id="MobiDB-lite"/>
    </source>
</evidence>
<evidence type="ECO:0000313" key="7">
    <source>
        <dbReference type="Proteomes" id="UP000612282"/>
    </source>
</evidence>
<gene>
    <name evidence="6" type="ORF">Aco03nite_008590</name>
</gene>